<comment type="caution">
    <text evidence="9">The sequence shown here is derived from an EMBL/GenBank/DDBJ whole genome shotgun (WGS) entry which is preliminary data.</text>
</comment>
<dbReference type="GO" id="GO:0003998">
    <property type="term" value="F:acylphosphatase activity"/>
    <property type="evidence" value="ECO:0007669"/>
    <property type="project" value="UniProtKB-EC"/>
</dbReference>
<keyword evidence="10" id="KW-1185">Reference proteome</keyword>
<evidence type="ECO:0000256" key="3">
    <source>
        <dbReference type="ARBA" id="ARBA00015991"/>
    </source>
</evidence>
<dbReference type="PROSITE" id="PS00150">
    <property type="entry name" value="ACYLPHOSPHATASE_1"/>
    <property type="match status" value="1"/>
</dbReference>
<proteinExistence type="inferred from homology"/>
<dbReference type="InterPro" id="IPR020456">
    <property type="entry name" value="Acylphosphatase"/>
</dbReference>
<reference evidence="9 10" key="1">
    <citation type="submission" date="2018-08" db="EMBL/GenBank/DDBJ databases">
        <title>Cellulomonas rhizosphaerae sp. nov., a novel actinomycete isolated from soil.</title>
        <authorList>
            <person name="Tian Y."/>
        </authorList>
    </citation>
    <scope>NUCLEOTIDE SEQUENCE [LARGE SCALE GENOMIC DNA]</scope>
    <source>
        <strain evidence="9 10">NEAU-TCZ24</strain>
    </source>
</reference>
<dbReference type="AlphaFoldDB" id="A0A413RJ31"/>
<accession>A0A413RJ31</accession>
<dbReference type="InterPro" id="IPR001792">
    <property type="entry name" value="Acylphosphatase-like_dom"/>
</dbReference>
<evidence type="ECO:0000259" key="8">
    <source>
        <dbReference type="PROSITE" id="PS51160"/>
    </source>
</evidence>
<organism evidence="9 10">
    <name type="scientific">Cellulomonas rhizosphaerae</name>
    <dbReference type="NCBI Taxonomy" id="2293719"/>
    <lineage>
        <taxon>Bacteria</taxon>
        <taxon>Bacillati</taxon>
        <taxon>Actinomycetota</taxon>
        <taxon>Actinomycetes</taxon>
        <taxon>Micrococcales</taxon>
        <taxon>Cellulomonadaceae</taxon>
        <taxon>Cellulomonas</taxon>
    </lineage>
</organism>
<comment type="similarity">
    <text evidence="1 7">Belongs to the acylphosphatase family.</text>
</comment>
<keyword evidence="5 6" id="KW-0378">Hydrolase</keyword>
<dbReference type="EC" id="3.6.1.7" evidence="2 5"/>
<comment type="catalytic activity">
    <reaction evidence="4 5 6">
        <text>an acyl phosphate + H2O = a carboxylate + phosphate + H(+)</text>
        <dbReference type="Rhea" id="RHEA:14965"/>
        <dbReference type="ChEBI" id="CHEBI:15377"/>
        <dbReference type="ChEBI" id="CHEBI:15378"/>
        <dbReference type="ChEBI" id="CHEBI:29067"/>
        <dbReference type="ChEBI" id="CHEBI:43474"/>
        <dbReference type="ChEBI" id="CHEBI:59918"/>
        <dbReference type="EC" id="3.6.1.7"/>
    </reaction>
</comment>
<dbReference type="Gene3D" id="3.30.70.100">
    <property type="match status" value="1"/>
</dbReference>
<evidence type="ECO:0000256" key="1">
    <source>
        <dbReference type="ARBA" id="ARBA00005614"/>
    </source>
</evidence>
<dbReference type="PROSITE" id="PS51160">
    <property type="entry name" value="ACYLPHOSPHATASE_3"/>
    <property type="match status" value="1"/>
</dbReference>
<feature type="active site" evidence="5">
    <location>
        <position position="36"/>
    </location>
</feature>
<name>A0A413RJ31_9CELL</name>
<dbReference type="PROSITE" id="PS00151">
    <property type="entry name" value="ACYLPHOSPHATASE_2"/>
    <property type="match status" value="1"/>
</dbReference>
<dbReference type="EMBL" id="QWKP01000214">
    <property type="protein sequence ID" value="RHA38428.1"/>
    <property type="molecule type" value="Genomic_DNA"/>
</dbReference>
<evidence type="ECO:0000313" key="10">
    <source>
        <dbReference type="Proteomes" id="UP000283374"/>
    </source>
</evidence>
<evidence type="ECO:0000256" key="7">
    <source>
        <dbReference type="RuleBase" id="RU004168"/>
    </source>
</evidence>
<dbReference type="PANTHER" id="PTHR47268:SF4">
    <property type="entry name" value="ACYLPHOSPHATASE"/>
    <property type="match status" value="1"/>
</dbReference>
<sequence length="89" mass="9593">MSSRRVVVTGSVQGVGFRWSARAEAERLGVRGWVRNRDDGGVEAFLGGDDEAVERLVAWFRTGPPGAVVTSVEVQDADEPDTAGFSIRD</sequence>
<dbReference type="SUPFAM" id="SSF54975">
    <property type="entry name" value="Acylphosphatase/BLUF domain-like"/>
    <property type="match status" value="1"/>
</dbReference>
<dbReference type="PRINTS" id="PR00112">
    <property type="entry name" value="ACYLPHPHTASE"/>
</dbReference>
<dbReference type="PANTHER" id="PTHR47268">
    <property type="entry name" value="ACYLPHOSPHATASE"/>
    <property type="match status" value="1"/>
</dbReference>
<evidence type="ECO:0000256" key="4">
    <source>
        <dbReference type="ARBA" id="ARBA00047645"/>
    </source>
</evidence>
<gene>
    <name evidence="9" type="ORF">D1825_14235</name>
</gene>
<evidence type="ECO:0000256" key="2">
    <source>
        <dbReference type="ARBA" id="ARBA00012150"/>
    </source>
</evidence>
<feature type="active site" evidence="5">
    <location>
        <position position="18"/>
    </location>
</feature>
<dbReference type="Proteomes" id="UP000283374">
    <property type="component" value="Unassembled WGS sequence"/>
</dbReference>
<feature type="domain" description="Acylphosphatase-like" evidence="8">
    <location>
        <begin position="3"/>
        <end position="89"/>
    </location>
</feature>
<protein>
    <recommendedName>
        <fullName evidence="3 5">Acylphosphatase</fullName>
        <ecNumber evidence="2 5">3.6.1.7</ecNumber>
    </recommendedName>
</protein>
<evidence type="ECO:0000313" key="9">
    <source>
        <dbReference type="EMBL" id="RHA38428.1"/>
    </source>
</evidence>
<dbReference type="RefSeq" id="WP_118768095.1">
    <property type="nucleotide sequence ID" value="NZ_QWKP01000214.1"/>
</dbReference>
<evidence type="ECO:0000256" key="5">
    <source>
        <dbReference type="PROSITE-ProRule" id="PRU00520"/>
    </source>
</evidence>
<evidence type="ECO:0000256" key="6">
    <source>
        <dbReference type="RuleBase" id="RU000553"/>
    </source>
</evidence>
<dbReference type="Pfam" id="PF00708">
    <property type="entry name" value="Acylphosphatase"/>
    <property type="match status" value="1"/>
</dbReference>
<dbReference type="InterPro" id="IPR036046">
    <property type="entry name" value="Acylphosphatase-like_dom_sf"/>
</dbReference>
<dbReference type="OrthoDB" id="3182027at2"/>
<dbReference type="InterPro" id="IPR017968">
    <property type="entry name" value="Acylphosphatase_CS"/>
</dbReference>